<sequence>MDPATLIPLADPLPIHSAWFDVLLIVTFTAHILFMNAMLGSAAIGIVKTIRGNDQLNRDVGQKLPPLMALTINMGVAPLLFLQVNYGQFDYVSSVLMGGWWLGIIVALLISYYGFYAYKFRVDNMGKATRNLLFGVSIIGLLYVGFMLTNNTTLMLVPHEWKQYFDGAKGFLNLNDPAMPPRFLHFMVGSLAIGGLFIALLGQWRKHNEYITIGMRWFTHATLANLLVGVWFLISIPRDIMLKFMGDSTPATATFIASLFGVVMLLSAGFRRKPGAATIWSIITVFLMACNRHWLRTFYLSPWFRVEDTPVTNQFGSLFLFLGFLVVGLVAIGYMLNLYFKAYDRRA</sequence>
<feature type="transmembrane region" description="Helical" evidence="1">
    <location>
        <begin position="183"/>
        <end position="202"/>
    </location>
</feature>
<feature type="transmembrane region" description="Helical" evidence="1">
    <location>
        <begin position="67"/>
        <end position="86"/>
    </location>
</feature>
<proteinExistence type="predicted"/>
<name>A0A2C8FB78_9BACT</name>
<dbReference type="Proteomes" id="UP000219215">
    <property type="component" value="Chromosome DPRO"/>
</dbReference>
<keyword evidence="1" id="KW-0472">Membrane</keyword>
<dbReference type="AlphaFoldDB" id="A0A2C8FB78"/>
<keyword evidence="3" id="KW-1185">Reference proteome</keyword>
<feature type="transmembrane region" description="Helical" evidence="1">
    <location>
        <begin position="214"/>
        <end position="236"/>
    </location>
</feature>
<feature type="transmembrane region" description="Helical" evidence="1">
    <location>
        <begin position="248"/>
        <end position="270"/>
    </location>
</feature>
<keyword evidence="1" id="KW-0812">Transmembrane</keyword>
<protein>
    <submittedName>
        <fullName evidence="2">Uncharacterized protein</fullName>
    </submittedName>
</protein>
<feature type="transmembrane region" description="Helical" evidence="1">
    <location>
        <begin position="277"/>
        <end position="295"/>
    </location>
</feature>
<dbReference type="RefSeq" id="WP_097012181.1">
    <property type="nucleotide sequence ID" value="NZ_LT907975.1"/>
</dbReference>
<feature type="transmembrane region" description="Helical" evidence="1">
    <location>
        <begin position="98"/>
        <end position="118"/>
    </location>
</feature>
<feature type="transmembrane region" description="Helical" evidence="1">
    <location>
        <begin position="130"/>
        <end position="148"/>
    </location>
</feature>
<feature type="transmembrane region" description="Helical" evidence="1">
    <location>
        <begin position="315"/>
        <end position="340"/>
    </location>
</feature>
<evidence type="ECO:0000313" key="2">
    <source>
        <dbReference type="EMBL" id="SOB59289.1"/>
    </source>
</evidence>
<dbReference type="KEGG" id="pprf:DPRO_2383"/>
<evidence type="ECO:0000313" key="3">
    <source>
        <dbReference type="Proteomes" id="UP000219215"/>
    </source>
</evidence>
<reference evidence="3" key="1">
    <citation type="submission" date="2017-09" db="EMBL/GenBank/DDBJ databases">
        <authorList>
            <person name="Regsiter A."/>
            <person name="William W."/>
        </authorList>
    </citation>
    <scope>NUCLEOTIDE SEQUENCE [LARGE SCALE GENOMIC DNA]</scope>
    <source>
        <strain evidence="3">500-1</strain>
    </source>
</reference>
<organism evidence="2 3">
    <name type="scientific">Pseudodesulfovibrio profundus</name>
    <dbReference type="NCBI Taxonomy" id="57320"/>
    <lineage>
        <taxon>Bacteria</taxon>
        <taxon>Pseudomonadati</taxon>
        <taxon>Thermodesulfobacteriota</taxon>
        <taxon>Desulfovibrionia</taxon>
        <taxon>Desulfovibrionales</taxon>
        <taxon>Desulfovibrionaceae</taxon>
    </lineage>
</organism>
<keyword evidence="1" id="KW-1133">Transmembrane helix</keyword>
<gene>
    <name evidence="2" type="ORF">DPRO_2383</name>
</gene>
<feature type="transmembrane region" description="Helical" evidence="1">
    <location>
        <begin position="22"/>
        <end position="47"/>
    </location>
</feature>
<dbReference type="EMBL" id="LT907975">
    <property type="protein sequence ID" value="SOB59289.1"/>
    <property type="molecule type" value="Genomic_DNA"/>
</dbReference>
<dbReference type="OrthoDB" id="9810382at2"/>
<accession>A0A2C8FB78</accession>
<evidence type="ECO:0000256" key="1">
    <source>
        <dbReference type="SAM" id="Phobius"/>
    </source>
</evidence>